<dbReference type="SUPFAM" id="SSF53850">
    <property type="entry name" value="Periplasmic binding protein-like II"/>
    <property type="match status" value="1"/>
</dbReference>
<reference evidence="6 7" key="1">
    <citation type="submission" date="2021-04" db="EMBL/GenBank/DDBJ databases">
        <title>Draft genome sequence of Paenibacillus cisolokensis, LC2-13A.</title>
        <authorList>
            <person name="Uke A."/>
            <person name="Chhe C."/>
            <person name="Baramee S."/>
            <person name="Kosugi A."/>
        </authorList>
    </citation>
    <scope>NUCLEOTIDE SEQUENCE [LARGE SCALE GENOMIC DNA]</scope>
    <source>
        <strain evidence="6 7">LC2-13A</strain>
    </source>
</reference>
<dbReference type="SMART" id="SM00062">
    <property type="entry name" value="PBPb"/>
    <property type="match status" value="1"/>
</dbReference>
<feature type="domain" description="Solute-binding protein family 3/N-terminal" evidence="5">
    <location>
        <begin position="54"/>
        <end position="270"/>
    </location>
</feature>
<evidence type="ECO:0000313" key="7">
    <source>
        <dbReference type="Proteomes" id="UP000680304"/>
    </source>
</evidence>
<dbReference type="Proteomes" id="UP000680304">
    <property type="component" value="Unassembled WGS sequence"/>
</dbReference>
<dbReference type="RefSeq" id="WP_213528139.1">
    <property type="nucleotide sequence ID" value="NZ_BOVJ01000042.1"/>
</dbReference>
<dbReference type="Pfam" id="PF09084">
    <property type="entry name" value="NMT1"/>
    <property type="match status" value="1"/>
</dbReference>
<evidence type="ECO:0000313" key="6">
    <source>
        <dbReference type="EMBL" id="GIQ62810.1"/>
    </source>
</evidence>
<organism evidence="6 7">
    <name type="scientific">Paenibacillus cisolokensis</name>
    <dbReference type="NCBI Taxonomy" id="1658519"/>
    <lineage>
        <taxon>Bacteria</taxon>
        <taxon>Bacillati</taxon>
        <taxon>Bacillota</taxon>
        <taxon>Bacilli</taxon>
        <taxon>Bacillales</taxon>
        <taxon>Paenibacillaceae</taxon>
        <taxon>Paenibacillus</taxon>
    </lineage>
</organism>
<accession>A0ABQ4N3Q8</accession>
<proteinExistence type="inferred from homology"/>
<dbReference type="Gene3D" id="3.40.190.10">
    <property type="entry name" value="Periplasmic binding protein-like II"/>
    <property type="match status" value="2"/>
</dbReference>
<dbReference type="EMBL" id="BOVJ01000042">
    <property type="protein sequence ID" value="GIQ62810.1"/>
    <property type="molecule type" value="Genomic_DNA"/>
</dbReference>
<evidence type="ECO:0000259" key="5">
    <source>
        <dbReference type="SMART" id="SM00062"/>
    </source>
</evidence>
<evidence type="ECO:0000256" key="1">
    <source>
        <dbReference type="ARBA" id="ARBA00004418"/>
    </source>
</evidence>
<dbReference type="PANTHER" id="PTHR30024:SF42">
    <property type="entry name" value="ALIPHATIC SULFONATES-BINDING PROTEIN-RELATED"/>
    <property type="match status" value="1"/>
</dbReference>
<evidence type="ECO:0000256" key="3">
    <source>
        <dbReference type="ARBA" id="ARBA00022448"/>
    </source>
</evidence>
<gene>
    <name evidence="6" type="ORF">PACILC2_13780</name>
</gene>
<sequence>MTIGNAKQDNFKRNRLTGICLLILLAVIASILGGCASQSGNTPAAGEQAKDNGTFRVGYQKGGETLLLKKKKLLETKLGEMGYKVEWAEFNTGSSILEALSTGNIDFANSGDAPSVFALSKGHDFVYVASTPSAEKSEGILVKDDSGINSVADLKGKKIAFNKASISQYLLTLALQKEGLTIDDVEPVYLNPPEASVAFAQGQVDAWVVWDPYFTVAADTEGNRILTDATGIVPYRSFYESTRQFAEKHPDVIEETVKLLQGVAEEIDKDPSEAAALLQEATNIPVATWEKILKNRPSEISFMDEEAAGDLQKMADDFVEIGFIDQPLKINDAVWKPQ</sequence>
<evidence type="ECO:0000256" key="4">
    <source>
        <dbReference type="ARBA" id="ARBA00022729"/>
    </source>
</evidence>
<comment type="similarity">
    <text evidence="2">Belongs to the bacterial solute-binding protein SsuA/TauA family.</text>
</comment>
<evidence type="ECO:0000256" key="2">
    <source>
        <dbReference type="ARBA" id="ARBA00010742"/>
    </source>
</evidence>
<keyword evidence="3" id="KW-0813">Transport</keyword>
<dbReference type="InterPro" id="IPR001638">
    <property type="entry name" value="Solute-binding_3/MltF_N"/>
</dbReference>
<keyword evidence="7" id="KW-1185">Reference proteome</keyword>
<dbReference type="InterPro" id="IPR015168">
    <property type="entry name" value="SsuA/THI5"/>
</dbReference>
<comment type="caution">
    <text evidence="6">The sequence shown here is derived from an EMBL/GenBank/DDBJ whole genome shotgun (WGS) entry which is preliminary data.</text>
</comment>
<dbReference type="InterPro" id="IPR010067">
    <property type="entry name" value="ABC_SsuA_sub-bd"/>
</dbReference>
<comment type="subcellular location">
    <subcellularLocation>
        <location evidence="1">Periplasm</location>
    </subcellularLocation>
</comment>
<dbReference type="PANTHER" id="PTHR30024">
    <property type="entry name" value="ALIPHATIC SULFONATES-BINDING PROTEIN-RELATED"/>
    <property type="match status" value="1"/>
</dbReference>
<keyword evidence="4" id="KW-0732">Signal</keyword>
<dbReference type="PROSITE" id="PS51257">
    <property type="entry name" value="PROKAR_LIPOPROTEIN"/>
    <property type="match status" value="1"/>
</dbReference>
<name>A0ABQ4N3Q8_9BACL</name>
<protein>
    <submittedName>
        <fullName evidence="6">Sulfonate ABC transporter substrate-binding protein</fullName>
    </submittedName>
</protein>
<dbReference type="NCBIfam" id="TIGR01728">
    <property type="entry name" value="SsuA_fam"/>
    <property type="match status" value="1"/>
</dbReference>